<organism evidence="1 2">
    <name type="scientific">Planoprotostelium fungivorum</name>
    <dbReference type="NCBI Taxonomy" id="1890364"/>
    <lineage>
        <taxon>Eukaryota</taxon>
        <taxon>Amoebozoa</taxon>
        <taxon>Evosea</taxon>
        <taxon>Variosea</taxon>
        <taxon>Cavosteliida</taxon>
        <taxon>Cavosteliaceae</taxon>
        <taxon>Planoprotostelium</taxon>
    </lineage>
</organism>
<keyword evidence="2" id="KW-1185">Reference proteome</keyword>
<dbReference type="Proteomes" id="UP000241769">
    <property type="component" value="Unassembled WGS sequence"/>
</dbReference>
<proteinExistence type="predicted"/>
<comment type="caution">
    <text evidence="1">The sequence shown here is derived from an EMBL/GenBank/DDBJ whole genome shotgun (WGS) entry which is preliminary data.</text>
</comment>
<accession>A0A2P6NG18</accession>
<protein>
    <submittedName>
        <fullName evidence="1">Uncharacterized protein</fullName>
    </submittedName>
</protein>
<evidence type="ECO:0000313" key="2">
    <source>
        <dbReference type="Proteomes" id="UP000241769"/>
    </source>
</evidence>
<dbReference type="InParanoid" id="A0A2P6NG18"/>
<reference evidence="1 2" key="1">
    <citation type="journal article" date="2018" name="Genome Biol. Evol.">
        <title>Multiple Roots of Fruiting Body Formation in Amoebozoa.</title>
        <authorList>
            <person name="Hillmann F."/>
            <person name="Forbes G."/>
            <person name="Novohradska S."/>
            <person name="Ferling I."/>
            <person name="Riege K."/>
            <person name="Groth M."/>
            <person name="Westermann M."/>
            <person name="Marz M."/>
            <person name="Spaller T."/>
            <person name="Winckler T."/>
            <person name="Schaap P."/>
            <person name="Glockner G."/>
        </authorList>
    </citation>
    <scope>NUCLEOTIDE SEQUENCE [LARGE SCALE GENOMIC DNA]</scope>
    <source>
        <strain evidence="1 2">Jena</strain>
    </source>
</reference>
<name>A0A2P6NG18_9EUKA</name>
<sequence>MQCLVSSEYTAFLSSYPLKRRERYKRASQLYIKSCPNVVGTETCQF</sequence>
<dbReference type="EMBL" id="MDYQ01000094">
    <property type="protein sequence ID" value="PRP82894.1"/>
    <property type="molecule type" value="Genomic_DNA"/>
</dbReference>
<gene>
    <name evidence="1" type="ORF">PROFUN_04757</name>
</gene>
<dbReference type="AlphaFoldDB" id="A0A2P6NG18"/>
<evidence type="ECO:0000313" key="1">
    <source>
        <dbReference type="EMBL" id="PRP82894.1"/>
    </source>
</evidence>